<dbReference type="InterPro" id="IPR005186">
    <property type="entry name" value="FlaG"/>
</dbReference>
<dbReference type="Proteomes" id="UP000623509">
    <property type="component" value="Unassembled WGS sequence"/>
</dbReference>
<reference evidence="2 5" key="1">
    <citation type="submission" date="2016-08" db="EMBL/GenBank/DDBJ databases">
        <title>Candidatus Dactylopiibacterium carminicum genome sequence.</title>
        <authorList>
            <person name="Ramirez-Puebla S.T."/>
            <person name="Ormeno-Orrillo E."/>
            <person name="Vera-Ponce De Leon A."/>
            <person name="Luis L."/>
            <person name="Sanchez-Flores A."/>
            <person name="Monica R."/>
            <person name="Martinez-Romero E."/>
        </authorList>
    </citation>
    <scope>NUCLEOTIDE SEQUENCE [LARGE SCALE GENOMIC DNA]</scope>
    <source>
        <strain evidence="2">END1</strain>
    </source>
</reference>
<protein>
    <submittedName>
        <fullName evidence="3">Uncharacterized protein</fullName>
    </submittedName>
</protein>
<reference evidence="3 4" key="2">
    <citation type="submission" date="2017-07" db="EMBL/GenBank/DDBJ databases">
        <title>Candidatus Dactylopiibacterium carminicum, a nitrogen-fixing symbiont of the cochineal insect Dactylopius coccus and Dactylopius opuntiae (Hemiptera: Coccoidea: Dactylopiidae).</title>
        <authorList>
            <person name="Vera A."/>
        </authorList>
    </citation>
    <scope>NUCLEOTIDE SEQUENCE [LARGE SCALE GENOMIC DNA]</scope>
    <source>
        <strain evidence="3 4">NFDCM</strain>
    </source>
</reference>
<evidence type="ECO:0000313" key="5">
    <source>
        <dbReference type="Proteomes" id="UP000623509"/>
    </source>
</evidence>
<dbReference type="EMBL" id="MDUX01000060">
    <property type="protein sequence ID" value="KAF7598165.1"/>
    <property type="molecule type" value="Genomic_DNA"/>
</dbReference>
<dbReference type="InterPro" id="IPR035924">
    <property type="entry name" value="FlaG-like_sf"/>
</dbReference>
<evidence type="ECO:0000313" key="3">
    <source>
        <dbReference type="EMBL" id="PAS94112.1"/>
    </source>
</evidence>
<dbReference type="EMBL" id="NMRN01000010">
    <property type="protein sequence ID" value="PAS94112.1"/>
    <property type="molecule type" value="Genomic_DNA"/>
</dbReference>
<dbReference type="RefSeq" id="WP_095525595.1">
    <property type="nucleotide sequence ID" value="NZ_MDUX01000060.1"/>
</dbReference>
<dbReference type="Proteomes" id="UP000216107">
    <property type="component" value="Unassembled WGS sequence"/>
</dbReference>
<keyword evidence="5" id="KW-1185">Reference proteome</keyword>
<accession>A0A272EVI5</accession>
<dbReference type="AlphaFoldDB" id="A0A272EVI5"/>
<dbReference type="SUPFAM" id="SSF160214">
    <property type="entry name" value="FlaG-like"/>
    <property type="match status" value="1"/>
</dbReference>
<dbReference type="Pfam" id="PF03646">
    <property type="entry name" value="FlaG"/>
    <property type="match status" value="1"/>
</dbReference>
<feature type="compositionally biased region" description="Polar residues" evidence="1">
    <location>
        <begin position="11"/>
        <end position="30"/>
    </location>
</feature>
<evidence type="ECO:0000256" key="1">
    <source>
        <dbReference type="SAM" id="MobiDB-lite"/>
    </source>
</evidence>
<gene>
    <name evidence="2" type="ORF">BGI27_14675</name>
    <name evidence="3" type="ORF">CGU29_05595</name>
</gene>
<name>A0A272EVI5_9RHOO</name>
<evidence type="ECO:0000313" key="4">
    <source>
        <dbReference type="Proteomes" id="UP000216107"/>
    </source>
</evidence>
<comment type="caution">
    <text evidence="3">The sequence shown here is derived from an EMBL/GenBank/DDBJ whole genome shotgun (WGS) entry which is preliminary data.</text>
</comment>
<evidence type="ECO:0000313" key="2">
    <source>
        <dbReference type="EMBL" id="KAF7598165.1"/>
    </source>
</evidence>
<feature type="region of interest" description="Disordered" evidence="1">
    <location>
        <begin position="1"/>
        <end position="36"/>
    </location>
</feature>
<organism evidence="3 4">
    <name type="scientific">Candidatus Dactylopiibacterium carminicum</name>
    <dbReference type="NCBI Taxonomy" id="857335"/>
    <lineage>
        <taxon>Bacteria</taxon>
        <taxon>Pseudomonadati</taxon>
        <taxon>Pseudomonadota</taxon>
        <taxon>Betaproteobacteria</taxon>
        <taxon>Rhodocyclales</taxon>
        <taxon>Rhodocyclaceae</taxon>
        <taxon>Candidatus Dactylopiibacterium</taxon>
    </lineage>
</organism>
<proteinExistence type="predicted"/>
<sequence length="100" mass="10705">MAMQPIPTVPNVATGSRGVDTQQTRASDTTARGVVSPELETLNVVRQEQTAENAVTPQPSRAEVERAMQEVQNSLPPVARNLQFSVDEETGRSTAAASSR</sequence>
<dbReference type="Gene3D" id="3.30.160.170">
    <property type="entry name" value="FlaG-like"/>
    <property type="match status" value="1"/>
</dbReference>